<comment type="caution">
    <text evidence="2">The sequence shown here is derived from an EMBL/GenBank/DDBJ whole genome shotgun (WGS) entry which is preliminary data.</text>
</comment>
<gene>
    <name evidence="2" type="ORF">LMG23994_02356</name>
</gene>
<name>A0ABM8WXS1_9BURK</name>
<evidence type="ECO:0000256" key="1">
    <source>
        <dbReference type="SAM" id="MobiDB-lite"/>
    </source>
</evidence>
<sequence length="102" mass="10998">MSARGVDGAPGGTAVLPGKAAQRRHVPARPMGHDYRRALSRLARTFQVADWLSCPGPPGAVGKFDLSARNRTLRATAQAYALSQRSRRQGPTAGVWHESNHQ</sequence>
<feature type="region of interest" description="Disordered" evidence="1">
    <location>
        <begin position="1"/>
        <end position="31"/>
    </location>
</feature>
<accession>A0ABM8WXS1</accession>
<dbReference type="EMBL" id="CAJZAF010000011">
    <property type="protein sequence ID" value="CAG9172316.1"/>
    <property type="molecule type" value="Genomic_DNA"/>
</dbReference>
<organism evidence="2 3">
    <name type="scientific">Cupriavidus pinatubonensis</name>
    <dbReference type="NCBI Taxonomy" id="248026"/>
    <lineage>
        <taxon>Bacteria</taxon>
        <taxon>Pseudomonadati</taxon>
        <taxon>Pseudomonadota</taxon>
        <taxon>Betaproteobacteria</taxon>
        <taxon>Burkholderiales</taxon>
        <taxon>Burkholderiaceae</taxon>
        <taxon>Cupriavidus</taxon>
    </lineage>
</organism>
<protein>
    <submittedName>
        <fullName evidence="2">Uncharacterized protein</fullName>
    </submittedName>
</protein>
<evidence type="ECO:0000313" key="2">
    <source>
        <dbReference type="EMBL" id="CAG9172316.1"/>
    </source>
</evidence>
<feature type="region of interest" description="Disordered" evidence="1">
    <location>
        <begin position="79"/>
        <end position="102"/>
    </location>
</feature>
<evidence type="ECO:0000313" key="3">
    <source>
        <dbReference type="Proteomes" id="UP000701702"/>
    </source>
</evidence>
<keyword evidence="3" id="KW-1185">Reference proteome</keyword>
<dbReference type="Proteomes" id="UP000701702">
    <property type="component" value="Unassembled WGS sequence"/>
</dbReference>
<reference evidence="2 3" key="1">
    <citation type="submission" date="2021-08" db="EMBL/GenBank/DDBJ databases">
        <authorList>
            <person name="Peeters C."/>
        </authorList>
    </citation>
    <scope>NUCLEOTIDE SEQUENCE [LARGE SCALE GENOMIC DNA]</scope>
    <source>
        <strain evidence="2 3">LMG 23994</strain>
    </source>
</reference>
<proteinExistence type="predicted"/>